<dbReference type="Pfam" id="PF01569">
    <property type="entry name" value="PAP2"/>
    <property type="match status" value="1"/>
</dbReference>
<evidence type="ECO:0000256" key="1">
    <source>
        <dbReference type="SAM" id="SignalP"/>
    </source>
</evidence>
<evidence type="ECO:0000313" key="4">
    <source>
        <dbReference type="Proteomes" id="UP000502756"/>
    </source>
</evidence>
<keyword evidence="4" id="KW-1185">Reference proteome</keyword>
<dbReference type="PANTHER" id="PTHR34599">
    <property type="entry name" value="PEROXIDASE-RELATED"/>
    <property type="match status" value="1"/>
</dbReference>
<dbReference type="Gene3D" id="1.10.606.20">
    <property type="match status" value="1"/>
</dbReference>
<dbReference type="InterPro" id="IPR052559">
    <property type="entry name" value="V-haloperoxidase"/>
</dbReference>
<name>A0A6M5YBB3_9BACT</name>
<feature type="chain" id="PRO_5026928304" evidence="1">
    <location>
        <begin position="18"/>
        <end position="491"/>
    </location>
</feature>
<reference evidence="3 4" key="1">
    <citation type="submission" date="2020-05" db="EMBL/GenBank/DDBJ databases">
        <title>Genome sequencing of Spirosoma sp. TS118.</title>
        <authorList>
            <person name="Lee J.-H."/>
            <person name="Jeong S."/>
            <person name="Zhao L."/>
            <person name="Jung J.-H."/>
            <person name="Kim M.-K."/>
            <person name="Lim S."/>
        </authorList>
    </citation>
    <scope>NUCLEOTIDE SEQUENCE [LARGE SCALE GENOMIC DNA]</scope>
    <source>
        <strain evidence="3 4">TS118</strain>
    </source>
</reference>
<dbReference type="SUPFAM" id="SSF48317">
    <property type="entry name" value="Acid phosphatase/Vanadium-dependent haloperoxidase"/>
    <property type="match status" value="2"/>
</dbReference>
<dbReference type="Proteomes" id="UP000502756">
    <property type="component" value="Chromosome"/>
</dbReference>
<dbReference type="InterPro" id="IPR016119">
    <property type="entry name" value="Br/Cl_peroxidase_C"/>
</dbReference>
<accession>A0A6M5YBB3</accession>
<sequence length="491" mass="53301">MKTYLSFLVLSLLLLLAGCKEPVIDEGIEPFTEPATTDPDGGNWRPVVLKSAADISVPQPAAVTSNAYQAELASVKNGLLGVNPEQNTAVTYWAAGGVLRWNQIARQLVAKYNAVPENDGITASSPITDPYAARIFALLSVAQYDALLVTWRAKYQYNRPSLIRQDVITRVPIADVPSYPSEDAAIAEASYQLLAYLFPDEANWLKTKATEHKQSRVWAGANVPSDLKAGEDLATAVAAKVITRAKTDGFGSALNTNWETLLAKAPYDVTWKSLEIPARPPMAPLSSQVKTWFDSAAVARSQPGLPPATTSAEFQKALTEVREIANARTREQWRIADFWADGAGTYTPLGHWNRLAEDLVRQARQNELRTARTYALMNRAMQDGVVVGWLTKYRYFVPRPSQIDPAIKTATVIPNSPGYPSSHATISAAAATVLSYVFPDEATNLNAQAAEAAISGLYGGVHYRFDTEAGTKSGTTVGQIAIDWAKTDGVK</sequence>
<protein>
    <submittedName>
        <fullName evidence="3">Phosphatase PAP2 family protein</fullName>
    </submittedName>
</protein>
<organism evidence="3 4">
    <name type="scientific">Spirosoma taeanense</name>
    <dbReference type="NCBI Taxonomy" id="2735870"/>
    <lineage>
        <taxon>Bacteria</taxon>
        <taxon>Pseudomonadati</taxon>
        <taxon>Bacteroidota</taxon>
        <taxon>Cytophagia</taxon>
        <taxon>Cytophagales</taxon>
        <taxon>Cytophagaceae</taxon>
        <taxon>Spirosoma</taxon>
    </lineage>
</organism>
<dbReference type="CDD" id="cd03380">
    <property type="entry name" value="PAP2_like_1"/>
    <property type="match status" value="2"/>
</dbReference>
<feature type="signal peptide" evidence="1">
    <location>
        <begin position="1"/>
        <end position="17"/>
    </location>
</feature>
<dbReference type="KEGG" id="stae:HNV11_18540"/>
<dbReference type="InterPro" id="IPR036938">
    <property type="entry name" value="PAP2/HPO_sf"/>
</dbReference>
<dbReference type="SMART" id="SM00014">
    <property type="entry name" value="acidPPc"/>
    <property type="match status" value="1"/>
</dbReference>
<dbReference type="InterPro" id="IPR000326">
    <property type="entry name" value="PAP2/HPO"/>
</dbReference>
<evidence type="ECO:0000259" key="2">
    <source>
        <dbReference type="SMART" id="SM00014"/>
    </source>
</evidence>
<dbReference type="EMBL" id="CP053435">
    <property type="protein sequence ID" value="QJW91229.1"/>
    <property type="molecule type" value="Genomic_DNA"/>
</dbReference>
<dbReference type="GO" id="GO:0004601">
    <property type="term" value="F:peroxidase activity"/>
    <property type="evidence" value="ECO:0007669"/>
    <property type="project" value="InterPro"/>
</dbReference>
<dbReference type="AlphaFoldDB" id="A0A6M5YBB3"/>
<dbReference type="PROSITE" id="PS51257">
    <property type="entry name" value="PROKAR_LIPOPROTEIN"/>
    <property type="match status" value="1"/>
</dbReference>
<dbReference type="Gene3D" id="1.10.606.10">
    <property type="entry name" value="Vanadium-containing Chloroperoxidase, domain 2"/>
    <property type="match status" value="1"/>
</dbReference>
<dbReference type="RefSeq" id="WP_171741076.1">
    <property type="nucleotide sequence ID" value="NZ_CP053435.1"/>
</dbReference>
<feature type="domain" description="Phosphatidic acid phosphatase type 2/haloperoxidase" evidence="2">
    <location>
        <begin position="372"/>
        <end position="482"/>
    </location>
</feature>
<dbReference type="PANTHER" id="PTHR34599:SF1">
    <property type="entry name" value="PHOSPHATIDIC ACID PHOSPHATASE TYPE 2_HALOPEROXIDASE DOMAIN-CONTAINING PROTEIN"/>
    <property type="match status" value="1"/>
</dbReference>
<keyword evidence="1" id="KW-0732">Signal</keyword>
<gene>
    <name evidence="3" type="ORF">HNV11_18540</name>
</gene>
<proteinExistence type="predicted"/>
<evidence type="ECO:0000313" key="3">
    <source>
        <dbReference type="EMBL" id="QJW91229.1"/>
    </source>
</evidence>